<sequence length="293" mass="31817">MGMGWAEGSQRGLAGAGSCGGLVDGGTRAGVLWGGEAARHARARQLTGKLRVLERFRDGHATVTSMCRARPLQAPASSPKQVRWEREPWGGRGESRGRDSARLPGHDVWAATAIRAVASRILDARAEGRARGERAQTVEGRRGTRCGWRRAHVSSPPARAKPSPLSVQRRLHALQRNQRAICRYNSALVVPSTSPACGDSRPRCTTSVQPEQPASQALRWCAPDDMLDPSRQPHRGQKCAGTLPVALRTSCCHQTSRGRQVALANSMLQCRLRETDPLATRRPGMLLCAGQYM</sequence>
<accession>A0A9P4V6D3</accession>
<evidence type="ECO:0000256" key="1">
    <source>
        <dbReference type="SAM" id="MobiDB-lite"/>
    </source>
</evidence>
<protein>
    <submittedName>
        <fullName evidence="2">Uncharacterized protein</fullName>
    </submittedName>
</protein>
<dbReference type="EMBL" id="ML996111">
    <property type="protein sequence ID" value="KAF2738178.1"/>
    <property type="molecule type" value="Genomic_DNA"/>
</dbReference>
<evidence type="ECO:0000313" key="2">
    <source>
        <dbReference type="EMBL" id="KAF2738178.1"/>
    </source>
</evidence>
<feature type="compositionally biased region" description="Basic and acidic residues" evidence="1">
    <location>
        <begin position="82"/>
        <end position="101"/>
    </location>
</feature>
<keyword evidence="3" id="KW-1185">Reference proteome</keyword>
<reference evidence="2" key="1">
    <citation type="journal article" date="2020" name="Stud. Mycol.">
        <title>101 Dothideomycetes genomes: a test case for predicting lifestyles and emergence of pathogens.</title>
        <authorList>
            <person name="Haridas S."/>
            <person name="Albert R."/>
            <person name="Binder M."/>
            <person name="Bloem J."/>
            <person name="Labutti K."/>
            <person name="Salamov A."/>
            <person name="Andreopoulos B."/>
            <person name="Baker S."/>
            <person name="Barry K."/>
            <person name="Bills G."/>
            <person name="Bluhm B."/>
            <person name="Cannon C."/>
            <person name="Castanera R."/>
            <person name="Culley D."/>
            <person name="Daum C."/>
            <person name="Ezra D."/>
            <person name="Gonzalez J."/>
            <person name="Henrissat B."/>
            <person name="Kuo A."/>
            <person name="Liang C."/>
            <person name="Lipzen A."/>
            <person name="Lutzoni F."/>
            <person name="Magnuson J."/>
            <person name="Mondo S."/>
            <person name="Nolan M."/>
            <person name="Ohm R."/>
            <person name="Pangilinan J."/>
            <person name="Park H.-J."/>
            <person name="Ramirez L."/>
            <person name="Alfaro M."/>
            <person name="Sun H."/>
            <person name="Tritt A."/>
            <person name="Yoshinaga Y."/>
            <person name="Zwiers L.-H."/>
            <person name="Turgeon B."/>
            <person name="Goodwin S."/>
            <person name="Spatafora J."/>
            <person name="Crous P."/>
            <person name="Grigoriev I."/>
        </authorList>
    </citation>
    <scope>NUCLEOTIDE SEQUENCE</scope>
    <source>
        <strain evidence="2">CBS 125425</strain>
    </source>
</reference>
<gene>
    <name evidence="2" type="ORF">EJ04DRAFT_520668</name>
</gene>
<name>A0A9P4V6D3_9PLEO</name>
<evidence type="ECO:0000313" key="3">
    <source>
        <dbReference type="Proteomes" id="UP000799444"/>
    </source>
</evidence>
<feature type="region of interest" description="Disordered" evidence="1">
    <location>
        <begin position="72"/>
        <end position="101"/>
    </location>
</feature>
<proteinExistence type="predicted"/>
<dbReference type="Proteomes" id="UP000799444">
    <property type="component" value="Unassembled WGS sequence"/>
</dbReference>
<dbReference type="AlphaFoldDB" id="A0A9P4V6D3"/>
<organism evidence="2 3">
    <name type="scientific">Polyplosphaeria fusca</name>
    <dbReference type="NCBI Taxonomy" id="682080"/>
    <lineage>
        <taxon>Eukaryota</taxon>
        <taxon>Fungi</taxon>
        <taxon>Dikarya</taxon>
        <taxon>Ascomycota</taxon>
        <taxon>Pezizomycotina</taxon>
        <taxon>Dothideomycetes</taxon>
        <taxon>Pleosporomycetidae</taxon>
        <taxon>Pleosporales</taxon>
        <taxon>Tetraplosphaeriaceae</taxon>
        <taxon>Polyplosphaeria</taxon>
    </lineage>
</organism>
<comment type="caution">
    <text evidence="2">The sequence shown here is derived from an EMBL/GenBank/DDBJ whole genome shotgun (WGS) entry which is preliminary data.</text>
</comment>